<organism evidence="3 4">
    <name type="scientific">Pontivivens ytuae</name>
    <dbReference type="NCBI Taxonomy" id="2789856"/>
    <lineage>
        <taxon>Bacteria</taxon>
        <taxon>Pseudomonadati</taxon>
        <taxon>Pseudomonadota</taxon>
        <taxon>Alphaproteobacteria</taxon>
        <taxon>Rhodobacterales</taxon>
        <taxon>Paracoccaceae</taxon>
        <taxon>Pontivivens</taxon>
    </lineage>
</organism>
<evidence type="ECO:0000259" key="2">
    <source>
        <dbReference type="Pfam" id="PF00174"/>
    </source>
</evidence>
<evidence type="ECO:0000313" key="4">
    <source>
        <dbReference type="Proteomes" id="UP000594800"/>
    </source>
</evidence>
<dbReference type="Proteomes" id="UP000594800">
    <property type="component" value="Chromosome"/>
</dbReference>
<keyword evidence="1" id="KW-0732">Signal</keyword>
<dbReference type="Gene3D" id="3.90.420.10">
    <property type="entry name" value="Oxidoreductase, molybdopterin-binding domain"/>
    <property type="match status" value="1"/>
</dbReference>
<name>A0A7S9LV31_9RHOB</name>
<proteinExistence type="predicted"/>
<dbReference type="InterPro" id="IPR036374">
    <property type="entry name" value="OxRdtase_Mopterin-bd_sf"/>
</dbReference>
<dbReference type="InterPro" id="IPR000572">
    <property type="entry name" value="OxRdtase_Mopterin-bd_dom"/>
</dbReference>
<gene>
    <name evidence="3" type="ORF">I0K15_05915</name>
</gene>
<feature type="chain" id="PRO_5032938948" evidence="1">
    <location>
        <begin position="21"/>
        <end position="168"/>
    </location>
</feature>
<dbReference type="AlphaFoldDB" id="A0A7S9LV31"/>
<dbReference type="SUPFAM" id="SSF56524">
    <property type="entry name" value="Oxidoreductase molybdopterin-binding domain"/>
    <property type="match status" value="1"/>
</dbReference>
<evidence type="ECO:0000313" key="3">
    <source>
        <dbReference type="EMBL" id="QPH55275.1"/>
    </source>
</evidence>
<accession>A0A7S9LV31</accession>
<dbReference type="KEGG" id="poz:I0K15_05915"/>
<sequence>MFKVPHHLLAVCVLAAPAFAEEPLQTPTGEVLLTVTGAIEKTNTDGAALFDLQMLEGMPSTEFETETIWTMGGQVFMGVELGDLLSALGVEEGTLTATAINDYSVEIPVSDAVEGGPIVAYSLNGAPMSVRDKGPLWVVYPYDSDEDYQSEVIYSRSIWQLDRIVVED</sequence>
<reference evidence="3 4" key="1">
    <citation type="submission" date="2020-11" db="EMBL/GenBank/DDBJ databases">
        <title>Description of Pontivivens ytuae sp. nov. isolated from deep sea sediment of Mariana Trench.</title>
        <authorList>
            <person name="Wang Z."/>
            <person name="Sun Q.-L."/>
            <person name="Xu X.-D."/>
            <person name="Tang Y.-Z."/>
            <person name="Zhang J."/>
        </authorList>
    </citation>
    <scope>NUCLEOTIDE SEQUENCE [LARGE SCALE GENOMIC DNA]</scope>
    <source>
        <strain evidence="3 4">MT2928</strain>
    </source>
</reference>
<dbReference type="EMBL" id="CP064942">
    <property type="protein sequence ID" value="QPH55275.1"/>
    <property type="molecule type" value="Genomic_DNA"/>
</dbReference>
<dbReference type="RefSeq" id="WP_196104474.1">
    <property type="nucleotide sequence ID" value="NZ_CP064942.1"/>
</dbReference>
<feature type="domain" description="Oxidoreductase molybdopterin-binding" evidence="2">
    <location>
        <begin position="69"/>
        <end position="141"/>
    </location>
</feature>
<dbReference type="Pfam" id="PF00174">
    <property type="entry name" value="Oxidored_molyb"/>
    <property type="match status" value="1"/>
</dbReference>
<feature type="signal peptide" evidence="1">
    <location>
        <begin position="1"/>
        <end position="20"/>
    </location>
</feature>
<evidence type="ECO:0000256" key="1">
    <source>
        <dbReference type="SAM" id="SignalP"/>
    </source>
</evidence>
<protein>
    <submittedName>
        <fullName evidence="3">Molybdopterin-dependent oxidoreductase</fullName>
    </submittedName>
</protein>
<keyword evidence="4" id="KW-1185">Reference proteome</keyword>